<dbReference type="RefSeq" id="WP_090263821.1">
    <property type="nucleotide sequence ID" value="NZ_AP023321.1"/>
</dbReference>
<reference evidence="4" key="1">
    <citation type="submission" date="2020-07" db="EMBL/GenBank/DDBJ databases">
        <title>Complete genome sequencing of Clostridia bacterium strain 12CBH8.</title>
        <authorList>
            <person name="Sakamoto M."/>
            <person name="Murakami T."/>
            <person name="Mori H."/>
        </authorList>
    </citation>
    <scope>NUCLEOTIDE SEQUENCE [LARGE SCALE GENOMIC DNA]</scope>
    <source>
        <strain evidence="4">12CBH8</strain>
    </source>
</reference>
<proteinExistence type="predicted"/>
<keyword evidence="4" id="KW-1185">Reference proteome</keyword>
<sequence>MQLRISPKALLLWRIYLTAALVVMCALSVVLIKLIGALGVLFPLLLLPVMVWTYQYYLPALWRSHQYIFEDGQIVVKRGVYQRTVRTVLTEAVLMRETRRTPLEIVLGMTTVVLHVAGGRIVLNQLPYEDAVHLVEQWESQVKS</sequence>
<organism evidence="3 4">
    <name type="scientific">Solibaculum mannosilyticum</name>
    <dbReference type="NCBI Taxonomy" id="2780922"/>
    <lineage>
        <taxon>Bacteria</taxon>
        <taxon>Bacillati</taxon>
        <taxon>Bacillota</taxon>
        <taxon>Clostridia</taxon>
        <taxon>Eubacteriales</taxon>
        <taxon>Oscillospiraceae</taxon>
        <taxon>Solibaculum</taxon>
    </lineage>
</organism>
<dbReference type="KEGG" id="sman:C12CBH8_00630"/>
<gene>
    <name evidence="3" type="ORF">C12CBH8_00630</name>
</gene>
<accession>A0A7I8D450</accession>
<dbReference type="AlphaFoldDB" id="A0A7I8D450"/>
<feature type="transmembrane region" description="Helical" evidence="1">
    <location>
        <begin position="38"/>
        <end position="58"/>
    </location>
</feature>
<feature type="transmembrane region" description="Helical" evidence="1">
    <location>
        <begin position="12"/>
        <end position="32"/>
    </location>
</feature>
<evidence type="ECO:0000259" key="2">
    <source>
        <dbReference type="Pfam" id="PF03703"/>
    </source>
</evidence>
<dbReference type="EMBL" id="AP023321">
    <property type="protein sequence ID" value="BCI59424.1"/>
    <property type="molecule type" value="Genomic_DNA"/>
</dbReference>
<keyword evidence="1" id="KW-0812">Transmembrane</keyword>
<evidence type="ECO:0000256" key="1">
    <source>
        <dbReference type="SAM" id="Phobius"/>
    </source>
</evidence>
<dbReference type="Pfam" id="PF03703">
    <property type="entry name" value="bPH_2"/>
    <property type="match status" value="1"/>
</dbReference>
<name>A0A7I8D450_9FIRM</name>
<keyword evidence="1" id="KW-0472">Membrane</keyword>
<evidence type="ECO:0000313" key="3">
    <source>
        <dbReference type="EMBL" id="BCI59424.1"/>
    </source>
</evidence>
<dbReference type="Proteomes" id="UP000593890">
    <property type="component" value="Chromosome"/>
</dbReference>
<evidence type="ECO:0000313" key="4">
    <source>
        <dbReference type="Proteomes" id="UP000593890"/>
    </source>
</evidence>
<dbReference type="InterPro" id="IPR005182">
    <property type="entry name" value="YdbS-like_PH"/>
</dbReference>
<feature type="domain" description="YdbS-like PH" evidence="2">
    <location>
        <begin position="62"/>
        <end position="135"/>
    </location>
</feature>
<protein>
    <recommendedName>
        <fullName evidence="2">YdbS-like PH domain-containing protein</fullName>
    </recommendedName>
</protein>
<keyword evidence="1" id="KW-1133">Transmembrane helix</keyword>